<evidence type="ECO:0000313" key="1">
    <source>
        <dbReference type="EMBL" id="PPQ26577.1"/>
    </source>
</evidence>
<dbReference type="AlphaFoldDB" id="A0A2S6MW42"/>
<gene>
    <name evidence="1" type="ORF">CCS01_29935</name>
</gene>
<reference evidence="1 2" key="1">
    <citation type="journal article" date="2018" name="Arch. Microbiol.">
        <title>New insights into the metabolic potential of the phototrophic purple bacterium Rhodopila globiformis DSM 161(T) from its draft genome sequence and evidence for a vanadium-dependent nitrogenase.</title>
        <authorList>
            <person name="Imhoff J.F."/>
            <person name="Rahn T."/>
            <person name="Kunzel S."/>
            <person name="Neulinger S.C."/>
        </authorList>
    </citation>
    <scope>NUCLEOTIDE SEQUENCE [LARGE SCALE GENOMIC DNA]</scope>
    <source>
        <strain evidence="1 2">DSM 161</strain>
    </source>
</reference>
<evidence type="ECO:0000313" key="2">
    <source>
        <dbReference type="Proteomes" id="UP000239724"/>
    </source>
</evidence>
<name>A0A2S6MW42_RHOGL</name>
<organism evidence="1 2">
    <name type="scientific">Rhodopila globiformis</name>
    <name type="common">Rhodopseudomonas globiformis</name>
    <dbReference type="NCBI Taxonomy" id="1071"/>
    <lineage>
        <taxon>Bacteria</taxon>
        <taxon>Pseudomonadati</taxon>
        <taxon>Pseudomonadota</taxon>
        <taxon>Alphaproteobacteria</taxon>
        <taxon>Acetobacterales</taxon>
        <taxon>Acetobacteraceae</taxon>
        <taxon>Rhodopila</taxon>
    </lineage>
</organism>
<sequence length="209" mass="22794">MVRPDEEYPVPDFKIDCKGGQSPAVAVGSDRRAAPVQDNGTVGIAQGTETFRPQAPIKIFEEQKVAFVRQANLPKQASGHIDRRPGWSAEAKLQVIFIGLDVPWRMEIDGQSAGAEIRPRQATRANDLGSFRRDYAASDHAPGPPRGMVAQFGKSGRRRLGIGIDDPNSIPACDFQQRLRHRIDRAGIAKVFGHLSHVDPGPNCAILAE</sequence>
<keyword evidence="2" id="KW-1185">Reference proteome</keyword>
<dbReference type="Proteomes" id="UP000239724">
    <property type="component" value="Unassembled WGS sequence"/>
</dbReference>
<proteinExistence type="predicted"/>
<dbReference type="EMBL" id="NHRY01000269">
    <property type="protein sequence ID" value="PPQ26577.1"/>
    <property type="molecule type" value="Genomic_DNA"/>
</dbReference>
<protein>
    <submittedName>
        <fullName evidence="1">Uncharacterized protein</fullName>
    </submittedName>
</protein>
<comment type="caution">
    <text evidence="1">The sequence shown here is derived from an EMBL/GenBank/DDBJ whole genome shotgun (WGS) entry which is preliminary data.</text>
</comment>
<accession>A0A2S6MW42</accession>